<keyword evidence="2" id="KW-0472">Membrane</keyword>
<reference evidence="3 4" key="1">
    <citation type="submission" date="2019-02" db="EMBL/GenBank/DDBJ databases">
        <title>Planctomycetal bacteria perform biofilm scaping via a novel small molecule.</title>
        <authorList>
            <person name="Jeske O."/>
            <person name="Boedeker C."/>
            <person name="Wiegand S."/>
            <person name="Breitling P."/>
            <person name="Kallscheuer N."/>
            <person name="Jogler M."/>
            <person name="Rohde M."/>
            <person name="Petersen J."/>
            <person name="Medema M.H."/>
            <person name="Surup F."/>
            <person name="Jogler C."/>
        </authorList>
    </citation>
    <scope>NUCLEOTIDE SEQUENCE [LARGE SCALE GENOMIC DNA]</scope>
    <source>
        <strain evidence="3 4">Mal15</strain>
    </source>
</reference>
<evidence type="ECO:0000256" key="1">
    <source>
        <dbReference type="SAM" id="MobiDB-lite"/>
    </source>
</evidence>
<accession>A0A5B9M546</accession>
<dbReference type="AlphaFoldDB" id="A0A5B9M546"/>
<sequence>MRGKRKKNVGVWGSSRFHRHASATRWRPLVPPWLPSPPALRGRRAGDEGANDLTEAPKAARLSPTSRRRPRRATRGGYLYVAVLFTALIVAGAVATAISLDTARIKTLGAATDRQSAIRLAESELHRVSVQLAEDPNWRDDLTNGQSSAWIDYAAIAGTADAAARYRVSDVDGDLADDPFDEIEVVAHARFGSAQAAVSVTLQTGFAPLDWLRYGVTTFDDLHCDSGATLVSERPVQVYDDCKTGSSGDLTTSTLECSGAIQFPVRGDISGGNVQRPTFDVVGRYQLAGTEIPLESLSYYGGLRAVHATVLSSNTNPYGPLDPEGIYWIDAQGQSVRIINARIVATLAIRNASRVYLNGALSWEAPGESGAILVTDGEIEFDVIESTLDETTQGVNFNPPSTPYRGSDSNLAISDRFPTEFRGIVYTSNNLLVRPTVSGEPLAITGLVMCRDLRLYHSVFVSSYDEVLTDVPLGFTDPRPLRFKSGTFRRVDTL</sequence>
<keyword evidence="2" id="KW-1133">Transmembrane helix</keyword>
<gene>
    <name evidence="3" type="ORF">Mal15_03450</name>
</gene>
<dbReference type="Proteomes" id="UP000321353">
    <property type="component" value="Chromosome"/>
</dbReference>
<keyword evidence="4" id="KW-1185">Reference proteome</keyword>
<keyword evidence="2" id="KW-0812">Transmembrane</keyword>
<dbReference type="KEGG" id="smam:Mal15_03450"/>
<organism evidence="3 4">
    <name type="scientific">Stieleria maiorica</name>
    <dbReference type="NCBI Taxonomy" id="2795974"/>
    <lineage>
        <taxon>Bacteria</taxon>
        <taxon>Pseudomonadati</taxon>
        <taxon>Planctomycetota</taxon>
        <taxon>Planctomycetia</taxon>
        <taxon>Pirellulales</taxon>
        <taxon>Pirellulaceae</taxon>
        <taxon>Stieleria</taxon>
    </lineage>
</organism>
<evidence type="ECO:0000313" key="4">
    <source>
        <dbReference type="Proteomes" id="UP000321353"/>
    </source>
</evidence>
<name>A0A5B9M546_9BACT</name>
<evidence type="ECO:0000313" key="3">
    <source>
        <dbReference type="EMBL" id="QEF96318.1"/>
    </source>
</evidence>
<dbReference type="EMBL" id="CP036264">
    <property type="protein sequence ID" value="QEF96318.1"/>
    <property type="molecule type" value="Genomic_DNA"/>
</dbReference>
<feature type="transmembrane region" description="Helical" evidence="2">
    <location>
        <begin position="77"/>
        <end position="98"/>
    </location>
</feature>
<evidence type="ECO:0000256" key="2">
    <source>
        <dbReference type="SAM" id="Phobius"/>
    </source>
</evidence>
<proteinExistence type="predicted"/>
<protein>
    <submittedName>
        <fullName evidence="3">Uncharacterized protein</fullName>
    </submittedName>
</protein>
<feature type="region of interest" description="Disordered" evidence="1">
    <location>
        <begin position="37"/>
        <end position="70"/>
    </location>
</feature>